<accession>A0AAV5DHE5</accession>
<dbReference type="EMBL" id="BQKI01000016">
    <property type="protein sequence ID" value="GJN09626.1"/>
    <property type="molecule type" value="Genomic_DNA"/>
</dbReference>
<dbReference type="Pfam" id="PF13968">
    <property type="entry name" value="DUF4220"/>
    <property type="match status" value="1"/>
</dbReference>
<keyword evidence="2" id="KW-0472">Membrane</keyword>
<reference evidence="4" key="1">
    <citation type="journal article" date="2018" name="DNA Res.">
        <title>Multiple hybrid de novo genome assembly of finger millet, an orphan allotetraploid crop.</title>
        <authorList>
            <person name="Hatakeyama M."/>
            <person name="Aluri S."/>
            <person name="Balachadran M.T."/>
            <person name="Sivarajan S.R."/>
            <person name="Patrignani A."/>
            <person name="Gruter S."/>
            <person name="Poveda L."/>
            <person name="Shimizu-Inatsugi R."/>
            <person name="Baeten J."/>
            <person name="Francoijs K.J."/>
            <person name="Nataraja K.N."/>
            <person name="Reddy Y.A.N."/>
            <person name="Phadnis S."/>
            <person name="Ravikumar R.L."/>
            <person name="Schlapbach R."/>
            <person name="Sreeman S.M."/>
            <person name="Shimizu K.K."/>
        </authorList>
    </citation>
    <scope>NUCLEOTIDE SEQUENCE</scope>
</reference>
<evidence type="ECO:0000313" key="4">
    <source>
        <dbReference type="EMBL" id="GJN09626.1"/>
    </source>
</evidence>
<evidence type="ECO:0000256" key="1">
    <source>
        <dbReference type="SAM" id="MobiDB-lite"/>
    </source>
</evidence>
<dbReference type="InterPro" id="IPR007658">
    <property type="entry name" value="DUF594"/>
</dbReference>
<feature type="transmembrane region" description="Helical" evidence="2">
    <location>
        <begin position="46"/>
        <end position="67"/>
    </location>
</feature>
<dbReference type="PANTHER" id="PTHR31325">
    <property type="entry name" value="OS01G0798800 PROTEIN-RELATED"/>
    <property type="match status" value="1"/>
</dbReference>
<evidence type="ECO:0000259" key="3">
    <source>
        <dbReference type="Pfam" id="PF13968"/>
    </source>
</evidence>
<keyword evidence="2" id="KW-1133">Transmembrane helix</keyword>
<evidence type="ECO:0000256" key="2">
    <source>
        <dbReference type="SAM" id="Phobius"/>
    </source>
</evidence>
<feature type="domain" description="DUF4220" evidence="3">
    <location>
        <begin position="49"/>
        <end position="343"/>
    </location>
</feature>
<dbReference type="AlphaFoldDB" id="A0AAV5DHE5"/>
<proteinExistence type="predicted"/>
<feature type="transmembrane region" description="Helical" evidence="2">
    <location>
        <begin position="13"/>
        <end position="34"/>
    </location>
</feature>
<gene>
    <name evidence="4" type="primary">ga27649</name>
    <name evidence="4" type="ORF">PR202_ga27649</name>
</gene>
<dbReference type="Pfam" id="PF04578">
    <property type="entry name" value="DUF594"/>
    <property type="match status" value="1"/>
</dbReference>
<name>A0AAV5DHE5_ELECO</name>
<evidence type="ECO:0000313" key="5">
    <source>
        <dbReference type="Proteomes" id="UP001054889"/>
    </source>
</evidence>
<dbReference type="InterPro" id="IPR025315">
    <property type="entry name" value="DUF4220"/>
</dbReference>
<feature type="region of interest" description="Disordered" evidence="1">
    <location>
        <begin position="654"/>
        <end position="704"/>
    </location>
</feature>
<dbReference type="Proteomes" id="UP001054889">
    <property type="component" value="Unassembled WGS sequence"/>
</dbReference>
<keyword evidence="5" id="KW-1185">Reference proteome</keyword>
<keyword evidence="2" id="KW-0812">Transmembrane</keyword>
<comment type="caution">
    <text evidence="4">The sequence shown here is derived from an EMBL/GenBank/DDBJ whole genome shotgun (WGS) entry which is preliminary data.</text>
</comment>
<sequence length="704" mass="80472">MGFSSVLLWWEEWQLRLLVLGSLFLQYFLCFAAPQRKRSIPPSLRFFIWLAYLGSDGVAIYSLATLFNRQKKPGTEGVSRVLEVFWAPILLLHLAGQDSITAYNIEDNELWSRHVLTMISQVTVSLYVYCKSWSGENRLLRAAILLFLAGTLKCIDKPIALKSASIYSLVTSAPFQDHKPIPNAQDNKSLETYIQEAKGYFATTKVGDFDGFLKSGGLKLRVTPFWLFVDLPSTLSHRTKVLRFFLILDNKGGYNLLETVLCGTFVRLYTKQSMLLSYLSLKKTKKALKSTYAHLNRLLAVCLTLSAVALFHKSHKDGYSKIDIKVTYTLLWCTSALEVIALFSDKYDFFSWSNRVSQYNLISSFARYKKPTMLLKVARCVGLKDYVDQHWYVEQCSSSFAITKLVIAQVKAGWKDYIHGVSTYWAFNDRRGQLTLEQEGCYSELCWAVEGPFDETVLVWHIATDICFFFDKRDNDLDFMCCKEESHERCGAWCKGSTHYNAAICCREISNYMVYLLVVSPDMLMAGTRASMFSDARKELGKLFKNDKQSSQKLCFAREIYKRTHSSEDATPEEAIIPRATKLASQLLAFDDKKRWRVIQGVWVEVLCFSASRCRGYLHAKSLGSGGEYLSYVWLLLWYLGLESVAERQQRSLRKHKERTADPSPCTEPARSVDYTQRSEIQEDKDVTFTPHASEVPVSGEDNV</sequence>
<organism evidence="4 5">
    <name type="scientific">Eleusine coracana subsp. coracana</name>
    <dbReference type="NCBI Taxonomy" id="191504"/>
    <lineage>
        <taxon>Eukaryota</taxon>
        <taxon>Viridiplantae</taxon>
        <taxon>Streptophyta</taxon>
        <taxon>Embryophyta</taxon>
        <taxon>Tracheophyta</taxon>
        <taxon>Spermatophyta</taxon>
        <taxon>Magnoliopsida</taxon>
        <taxon>Liliopsida</taxon>
        <taxon>Poales</taxon>
        <taxon>Poaceae</taxon>
        <taxon>PACMAD clade</taxon>
        <taxon>Chloridoideae</taxon>
        <taxon>Cynodonteae</taxon>
        <taxon>Eleusininae</taxon>
        <taxon>Eleusine</taxon>
    </lineage>
</organism>
<reference evidence="4" key="2">
    <citation type="submission" date="2021-12" db="EMBL/GenBank/DDBJ databases">
        <title>Resequencing data analysis of finger millet.</title>
        <authorList>
            <person name="Hatakeyama M."/>
            <person name="Aluri S."/>
            <person name="Balachadran M.T."/>
            <person name="Sivarajan S.R."/>
            <person name="Poveda L."/>
            <person name="Shimizu-Inatsugi R."/>
            <person name="Schlapbach R."/>
            <person name="Sreeman S.M."/>
            <person name="Shimizu K.K."/>
        </authorList>
    </citation>
    <scope>NUCLEOTIDE SEQUENCE</scope>
</reference>
<protein>
    <recommendedName>
        <fullName evidence="3">DUF4220 domain-containing protein</fullName>
    </recommendedName>
</protein>